<protein>
    <submittedName>
        <fullName evidence="1">Uncharacterized protein</fullName>
    </submittedName>
</protein>
<keyword evidence="2" id="KW-1185">Reference proteome</keyword>
<dbReference type="OrthoDB" id="5945905at2759"/>
<gene>
    <name evidence="1" type="ORF">CYLTODRAFT_427826</name>
</gene>
<dbReference type="Proteomes" id="UP000054007">
    <property type="component" value="Unassembled WGS sequence"/>
</dbReference>
<sequence>MSAPTQNIYPVLSAVGLQNPARTLPDAETLLTSGIFAGLNDPVLSSALDLELATVHLRQNLKRKRVPVPTIGGERLTEEYLRGLSKSDCLYRFRCVICRSRKHHLTTTQDDCAPDCGRCCRSKT</sequence>
<reference evidence="1 2" key="1">
    <citation type="journal article" date="2015" name="Fungal Genet. Biol.">
        <title>Evolution of novel wood decay mechanisms in Agaricales revealed by the genome sequences of Fistulina hepatica and Cylindrobasidium torrendii.</title>
        <authorList>
            <person name="Floudas D."/>
            <person name="Held B.W."/>
            <person name="Riley R."/>
            <person name="Nagy L.G."/>
            <person name="Koehler G."/>
            <person name="Ransdell A.S."/>
            <person name="Younus H."/>
            <person name="Chow J."/>
            <person name="Chiniquy J."/>
            <person name="Lipzen A."/>
            <person name="Tritt A."/>
            <person name="Sun H."/>
            <person name="Haridas S."/>
            <person name="LaButti K."/>
            <person name="Ohm R.A."/>
            <person name="Kues U."/>
            <person name="Blanchette R.A."/>
            <person name="Grigoriev I.V."/>
            <person name="Minto R.E."/>
            <person name="Hibbett D.S."/>
        </authorList>
    </citation>
    <scope>NUCLEOTIDE SEQUENCE [LARGE SCALE GENOMIC DNA]</scope>
    <source>
        <strain evidence="1 2">FP15055 ss-10</strain>
    </source>
</reference>
<dbReference type="AlphaFoldDB" id="A0A0D7AR83"/>
<dbReference type="EMBL" id="KN881524">
    <property type="protein sequence ID" value="KIY60560.1"/>
    <property type="molecule type" value="Genomic_DNA"/>
</dbReference>
<proteinExistence type="predicted"/>
<evidence type="ECO:0000313" key="2">
    <source>
        <dbReference type="Proteomes" id="UP000054007"/>
    </source>
</evidence>
<accession>A0A0D7AR83</accession>
<name>A0A0D7AR83_9AGAR</name>
<organism evidence="1 2">
    <name type="scientific">Cylindrobasidium torrendii FP15055 ss-10</name>
    <dbReference type="NCBI Taxonomy" id="1314674"/>
    <lineage>
        <taxon>Eukaryota</taxon>
        <taxon>Fungi</taxon>
        <taxon>Dikarya</taxon>
        <taxon>Basidiomycota</taxon>
        <taxon>Agaricomycotina</taxon>
        <taxon>Agaricomycetes</taxon>
        <taxon>Agaricomycetidae</taxon>
        <taxon>Agaricales</taxon>
        <taxon>Marasmiineae</taxon>
        <taxon>Physalacriaceae</taxon>
        <taxon>Cylindrobasidium</taxon>
    </lineage>
</organism>
<evidence type="ECO:0000313" key="1">
    <source>
        <dbReference type="EMBL" id="KIY60560.1"/>
    </source>
</evidence>